<dbReference type="InterPro" id="IPR001810">
    <property type="entry name" value="F-box_dom"/>
</dbReference>
<dbReference type="PANTHER" id="PTHR31672">
    <property type="entry name" value="BNACNNG10540D PROTEIN"/>
    <property type="match status" value="1"/>
</dbReference>
<gene>
    <name evidence="3" type="ORF">RHGRI_012025</name>
</gene>
<evidence type="ECO:0000259" key="2">
    <source>
        <dbReference type="Pfam" id="PF07734"/>
    </source>
</evidence>
<dbReference type="NCBIfam" id="TIGR01640">
    <property type="entry name" value="F_box_assoc_1"/>
    <property type="match status" value="1"/>
</dbReference>
<dbReference type="SUPFAM" id="SSF81383">
    <property type="entry name" value="F-box domain"/>
    <property type="match status" value="1"/>
</dbReference>
<accession>A0AAV6KPM2</accession>
<dbReference type="PANTHER" id="PTHR31672:SF13">
    <property type="entry name" value="F-BOX PROTEIN CPR30-LIKE"/>
    <property type="match status" value="1"/>
</dbReference>
<comment type="caution">
    <text evidence="3">The sequence shown here is derived from an EMBL/GenBank/DDBJ whole genome shotgun (WGS) entry which is preliminary data.</text>
</comment>
<sequence length="408" mass="46616">MGMVRKKEKREGTSCGSELMEKEEIPAEIILEEIMWRLPVKPLARFRSVCKTFNSTISSDPKFAILQLKNSSAISTTTTTCFDRKRVMLWHGLDCTSAFFLEKKNSIFSIQKINTSPIKVNKASPYYYSIVASCDGLVCVLQQIKNEVGSVSNSIMFWNPLTGETKRVSDPSTYPHLTKWFTYGLGYDSSTDDYKLVQLNLGFERHEIGLFQPNRADVFSLRANSWRQIQGFPSSNLICSFRPGVFNNGALHWTCFSKDNSPNYHYKVVSFCLEKEKYTLLDISAIDFRLHNHYHVGIQVLGDKLAVYYPSNVNGSYHLLFTNLYDNSESWTDHIVTMPNDKWFSTPLCLFENVGEVLFQVSGGQLGVYRLKDGTFRHLNILDLPETFQAMIFSESLISPNTYKGTRN</sequence>
<feature type="domain" description="F-box associated beta-propeller type 1" evidence="2">
    <location>
        <begin position="110"/>
        <end position="341"/>
    </location>
</feature>
<evidence type="ECO:0000313" key="4">
    <source>
        <dbReference type="Proteomes" id="UP000823749"/>
    </source>
</evidence>
<organism evidence="3 4">
    <name type="scientific">Rhododendron griersonianum</name>
    <dbReference type="NCBI Taxonomy" id="479676"/>
    <lineage>
        <taxon>Eukaryota</taxon>
        <taxon>Viridiplantae</taxon>
        <taxon>Streptophyta</taxon>
        <taxon>Embryophyta</taxon>
        <taxon>Tracheophyta</taxon>
        <taxon>Spermatophyta</taxon>
        <taxon>Magnoliopsida</taxon>
        <taxon>eudicotyledons</taxon>
        <taxon>Gunneridae</taxon>
        <taxon>Pentapetalae</taxon>
        <taxon>asterids</taxon>
        <taxon>Ericales</taxon>
        <taxon>Ericaceae</taxon>
        <taxon>Ericoideae</taxon>
        <taxon>Rhodoreae</taxon>
        <taxon>Rhododendron</taxon>
    </lineage>
</organism>
<dbReference type="InterPro" id="IPR050796">
    <property type="entry name" value="SCF_F-box_component"/>
</dbReference>
<protein>
    <recommendedName>
        <fullName evidence="5">F-box domain-containing protein</fullName>
    </recommendedName>
</protein>
<evidence type="ECO:0000259" key="1">
    <source>
        <dbReference type="Pfam" id="PF00646"/>
    </source>
</evidence>
<dbReference type="Pfam" id="PF07734">
    <property type="entry name" value="FBA_1"/>
    <property type="match status" value="1"/>
</dbReference>
<dbReference type="InterPro" id="IPR017451">
    <property type="entry name" value="F-box-assoc_interact_dom"/>
</dbReference>
<dbReference type="InterPro" id="IPR006527">
    <property type="entry name" value="F-box-assoc_dom_typ1"/>
</dbReference>
<dbReference type="Pfam" id="PF00646">
    <property type="entry name" value="F-box"/>
    <property type="match status" value="1"/>
</dbReference>
<dbReference type="Proteomes" id="UP000823749">
    <property type="component" value="Chromosome 4"/>
</dbReference>
<keyword evidence="4" id="KW-1185">Reference proteome</keyword>
<proteinExistence type="predicted"/>
<evidence type="ECO:0008006" key="5">
    <source>
        <dbReference type="Google" id="ProtNLM"/>
    </source>
</evidence>
<name>A0AAV6KPM2_9ERIC</name>
<evidence type="ECO:0000313" key="3">
    <source>
        <dbReference type="EMBL" id="KAG5554360.1"/>
    </source>
</evidence>
<dbReference type="InterPro" id="IPR036047">
    <property type="entry name" value="F-box-like_dom_sf"/>
</dbReference>
<reference evidence="3" key="1">
    <citation type="submission" date="2020-08" db="EMBL/GenBank/DDBJ databases">
        <title>Plant Genome Project.</title>
        <authorList>
            <person name="Zhang R.-G."/>
        </authorList>
    </citation>
    <scope>NUCLEOTIDE SEQUENCE</scope>
    <source>
        <strain evidence="3">WSP0</strain>
        <tissue evidence="3">Leaf</tissue>
    </source>
</reference>
<dbReference type="EMBL" id="JACTNZ010000004">
    <property type="protein sequence ID" value="KAG5554360.1"/>
    <property type="molecule type" value="Genomic_DNA"/>
</dbReference>
<dbReference type="AlphaFoldDB" id="A0AAV6KPM2"/>
<feature type="domain" description="F-box" evidence="1">
    <location>
        <begin position="30"/>
        <end position="62"/>
    </location>
</feature>